<organism evidence="2 4">
    <name type="scientific">Anaerotignum propionicum DSM 1682</name>
    <dbReference type="NCBI Taxonomy" id="991789"/>
    <lineage>
        <taxon>Bacteria</taxon>
        <taxon>Bacillati</taxon>
        <taxon>Bacillota</taxon>
        <taxon>Clostridia</taxon>
        <taxon>Lachnospirales</taxon>
        <taxon>Anaerotignaceae</taxon>
        <taxon>Anaerotignum</taxon>
    </lineage>
</organism>
<dbReference type="EMBL" id="FQUA01000011">
    <property type="protein sequence ID" value="SHE94254.1"/>
    <property type="molecule type" value="Genomic_DNA"/>
</dbReference>
<evidence type="ECO:0000313" key="4">
    <source>
        <dbReference type="Proteomes" id="UP000184204"/>
    </source>
</evidence>
<dbReference type="OrthoDB" id="1690557at2"/>
<sequence>MDSVLQLLDELEEILDSSKGVPFSNKVSVDKDEIYDIISEIRMKLPNELKQSKWVIEERNKILIDAQREADELLKNAEDRMVRMVDDNEVTKKAYEQAAAIIDSAKKTSKEMRLGAMEYAEGVLADAEGKLKELKAVVYSESIKTDDYFAQTLNVLAENIQELRLGK</sequence>
<proteinExistence type="predicted"/>
<accession>A0A0X8VDD9</accession>
<dbReference type="Proteomes" id="UP000068026">
    <property type="component" value="Chromosome"/>
</dbReference>
<dbReference type="KEGG" id="cpro:CPRO_23820"/>
<dbReference type="RefSeq" id="WP_066051991.1">
    <property type="nucleotide sequence ID" value="NZ_CP014223.1"/>
</dbReference>
<evidence type="ECO:0000313" key="2">
    <source>
        <dbReference type="EMBL" id="SHE94254.1"/>
    </source>
</evidence>
<evidence type="ECO:0000313" key="3">
    <source>
        <dbReference type="Proteomes" id="UP000068026"/>
    </source>
</evidence>
<reference evidence="3" key="2">
    <citation type="submission" date="2016-01" db="EMBL/GenBank/DDBJ databases">
        <authorList>
            <person name="Poehlein A."/>
            <person name="Schlien K."/>
            <person name="Gottschalk G."/>
            <person name="Buckel W."/>
            <person name="Daniel R."/>
        </authorList>
    </citation>
    <scope>NUCLEOTIDE SEQUENCE [LARGE SCALE GENOMIC DNA]</scope>
    <source>
        <strain evidence="3">X2</strain>
    </source>
</reference>
<protein>
    <recommendedName>
        <fullName evidence="5">ATPase</fullName>
    </recommendedName>
</protein>
<dbReference type="Proteomes" id="UP000184204">
    <property type="component" value="Unassembled WGS sequence"/>
</dbReference>
<reference evidence="2" key="4">
    <citation type="submission" date="2016-11" db="EMBL/GenBank/DDBJ databases">
        <authorList>
            <person name="Varghese N."/>
            <person name="Submissions S."/>
        </authorList>
    </citation>
    <scope>NUCLEOTIDE SEQUENCE</scope>
    <source>
        <strain evidence="2">DSM 1682</strain>
    </source>
</reference>
<gene>
    <name evidence="1" type="ORF">CPRO_23820</name>
    <name evidence="2" type="ORF">SAMN02745151_02275</name>
</gene>
<name>A0A0X8VDD9_ANAPI</name>
<reference evidence="1 3" key="1">
    <citation type="journal article" date="2016" name="Genome Announc.">
        <title>Complete Genome Sequence of the Amino Acid-Fermenting Clostridium propionicum X2 (DSM 1682).</title>
        <authorList>
            <person name="Poehlein A."/>
            <person name="Schlien K."/>
            <person name="Chowdhury N.P."/>
            <person name="Gottschalk G."/>
            <person name="Buckel W."/>
            <person name="Daniel R."/>
        </authorList>
    </citation>
    <scope>NUCLEOTIDE SEQUENCE [LARGE SCALE GENOMIC DNA]</scope>
    <source>
        <strain evidence="1 3">X2</strain>
    </source>
</reference>
<reference evidence="4" key="3">
    <citation type="submission" date="2016-11" db="EMBL/GenBank/DDBJ databases">
        <authorList>
            <person name="Jaros S."/>
            <person name="Januszkiewicz K."/>
            <person name="Wedrychowicz H."/>
        </authorList>
    </citation>
    <scope>NUCLEOTIDE SEQUENCE [LARGE SCALE GENOMIC DNA]</scope>
    <source>
        <strain evidence="4">DSM 1682</strain>
    </source>
</reference>
<evidence type="ECO:0000313" key="1">
    <source>
        <dbReference type="EMBL" id="AMJ41949.1"/>
    </source>
</evidence>
<dbReference type="EMBL" id="CP014223">
    <property type="protein sequence ID" value="AMJ41949.1"/>
    <property type="molecule type" value="Genomic_DNA"/>
</dbReference>
<dbReference type="AlphaFoldDB" id="A0A0X8VDD9"/>
<evidence type="ECO:0008006" key="5">
    <source>
        <dbReference type="Google" id="ProtNLM"/>
    </source>
</evidence>
<keyword evidence="3" id="KW-1185">Reference proteome</keyword>